<dbReference type="NCBIfam" id="TIGR00460">
    <property type="entry name" value="fmt"/>
    <property type="match status" value="1"/>
</dbReference>
<dbReference type="EC" id="2.1.2.9" evidence="2 5"/>
<reference evidence="8 9" key="1">
    <citation type="journal article" date="2015" name="Genome Announc.">
        <title>Expanding the biotechnology potential of lactobacilli through comparative genomics of 213 strains and associated genera.</title>
        <authorList>
            <person name="Sun Z."/>
            <person name="Harris H.M."/>
            <person name="McCann A."/>
            <person name="Guo C."/>
            <person name="Argimon S."/>
            <person name="Zhang W."/>
            <person name="Yang X."/>
            <person name="Jeffery I.B."/>
            <person name="Cooney J.C."/>
            <person name="Kagawa T.F."/>
            <person name="Liu W."/>
            <person name="Song Y."/>
            <person name="Salvetti E."/>
            <person name="Wrobel A."/>
            <person name="Rasinkangas P."/>
            <person name="Parkhill J."/>
            <person name="Rea M.C."/>
            <person name="O'Sullivan O."/>
            <person name="Ritari J."/>
            <person name="Douillard F.P."/>
            <person name="Paul Ross R."/>
            <person name="Yang R."/>
            <person name="Briner A.E."/>
            <person name="Felis G.E."/>
            <person name="de Vos W.M."/>
            <person name="Barrangou R."/>
            <person name="Klaenhammer T.R."/>
            <person name="Caufield P.W."/>
            <person name="Cui Y."/>
            <person name="Zhang H."/>
            <person name="O'Toole P.W."/>
        </authorList>
    </citation>
    <scope>NUCLEOTIDE SEQUENCE [LARGE SCALE GENOMIC DNA]</scope>
    <source>
        <strain evidence="8 9">DSM 19519</strain>
    </source>
</reference>
<protein>
    <recommendedName>
        <fullName evidence="2 5">Methionyl-tRNA formyltransferase</fullName>
        <ecNumber evidence="2 5">2.1.2.9</ecNumber>
    </recommendedName>
</protein>
<dbReference type="InterPro" id="IPR005794">
    <property type="entry name" value="Fmt"/>
</dbReference>
<dbReference type="HAMAP" id="MF_00182">
    <property type="entry name" value="Formyl_trans"/>
    <property type="match status" value="1"/>
</dbReference>
<dbReference type="PANTHER" id="PTHR11138">
    <property type="entry name" value="METHIONYL-TRNA FORMYLTRANSFERASE"/>
    <property type="match status" value="1"/>
</dbReference>
<dbReference type="GeneID" id="98311375"/>
<dbReference type="GO" id="GO:0005829">
    <property type="term" value="C:cytosol"/>
    <property type="evidence" value="ECO:0007669"/>
    <property type="project" value="TreeGrafter"/>
</dbReference>
<dbReference type="Proteomes" id="UP000051448">
    <property type="component" value="Unassembled WGS sequence"/>
</dbReference>
<dbReference type="SUPFAM" id="SSF50486">
    <property type="entry name" value="FMT C-terminal domain-like"/>
    <property type="match status" value="1"/>
</dbReference>
<dbReference type="CDD" id="cd08646">
    <property type="entry name" value="FMT_core_Met-tRNA-FMT_N"/>
    <property type="match status" value="1"/>
</dbReference>
<dbReference type="InterPro" id="IPR001555">
    <property type="entry name" value="GART_AS"/>
</dbReference>
<comment type="catalytic activity">
    <reaction evidence="5">
        <text>L-methionyl-tRNA(fMet) + (6R)-10-formyltetrahydrofolate = N-formyl-L-methionyl-tRNA(fMet) + (6S)-5,6,7,8-tetrahydrofolate + H(+)</text>
        <dbReference type="Rhea" id="RHEA:24380"/>
        <dbReference type="Rhea" id="RHEA-COMP:9952"/>
        <dbReference type="Rhea" id="RHEA-COMP:9953"/>
        <dbReference type="ChEBI" id="CHEBI:15378"/>
        <dbReference type="ChEBI" id="CHEBI:57453"/>
        <dbReference type="ChEBI" id="CHEBI:78530"/>
        <dbReference type="ChEBI" id="CHEBI:78844"/>
        <dbReference type="ChEBI" id="CHEBI:195366"/>
        <dbReference type="EC" id="2.1.2.9"/>
    </reaction>
</comment>
<dbReference type="PANTHER" id="PTHR11138:SF5">
    <property type="entry name" value="METHIONYL-TRNA FORMYLTRANSFERASE, MITOCHONDRIAL"/>
    <property type="match status" value="1"/>
</dbReference>
<dbReference type="AlphaFoldDB" id="A0A0R1MPN4"/>
<dbReference type="CDD" id="cd08704">
    <property type="entry name" value="Met_tRNA_FMT_C"/>
    <property type="match status" value="1"/>
</dbReference>
<evidence type="ECO:0000259" key="7">
    <source>
        <dbReference type="Pfam" id="PF02911"/>
    </source>
</evidence>
<dbReference type="STRING" id="1423759.FC92_GL001680"/>
<dbReference type="InterPro" id="IPR044135">
    <property type="entry name" value="Met-tRNA-FMT_C"/>
</dbReference>
<dbReference type="Pfam" id="PF00551">
    <property type="entry name" value="Formyl_trans_N"/>
    <property type="match status" value="1"/>
</dbReference>
<organism evidence="8 9">
    <name type="scientific">Liquorilactobacillus hordei DSM 19519</name>
    <dbReference type="NCBI Taxonomy" id="1423759"/>
    <lineage>
        <taxon>Bacteria</taxon>
        <taxon>Bacillati</taxon>
        <taxon>Bacillota</taxon>
        <taxon>Bacilli</taxon>
        <taxon>Lactobacillales</taxon>
        <taxon>Lactobacillaceae</taxon>
        <taxon>Liquorilactobacillus</taxon>
    </lineage>
</organism>
<dbReference type="InterPro" id="IPR002376">
    <property type="entry name" value="Formyl_transf_N"/>
</dbReference>
<dbReference type="GO" id="GO:0004479">
    <property type="term" value="F:methionyl-tRNA formyltransferase activity"/>
    <property type="evidence" value="ECO:0007669"/>
    <property type="project" value="UniProtKB-UniRule"/>
</dbReference>
<dbReference type="InterPro" id="IPR036477">
    <property type="entry name" value="Formyl_transf_N_sf"/>
</dbReference>
<dbReference type="EMBL" id="AZDX01000005">
    <property type="protein sequence ID" value="KRL07732.1"/>
    <property type="molecule type" value="Genomic_DNA"/>
</dbReference>
<evidence type="ECO:0000256" key="1">
    <source>
        <dbReference type="ARBA" id="ARBA00010699"/>
    </source>
</evidence>
<dbReference type="InterPro" id="IPR005793">
    <property type="entry name" value="Formyl_trans_C"/>
</dbReference>
<gene>
    <name evidence="5" type="primary">fmt</name>
    <name evidence="8" type="ORF">FC92_GL001680</name>
</gene>
<feature type="binding site" evidence="5">
    <location>
        <begin position="110"/>
        <end position="113"/>
    </location>
    <ligand>
        <name>(6S)-5,6,7,8-tetrahydrofolate</name>
        <dbReference type="ChEBI" id="CHEBI:57453"/>
    </ligand>
</feature>
<keyword evidence="4 5" id="KW-0648">Protein biosynthesis</keyword>
<dbReference type="SUPFAM" id="SSF53328">
    <property type="entry name" value="Formyltransferase"/>
    <property type="match status" value="1"/>
</dbReference>
<feature type="domain" description="Formyl transferase N-terminal" evidence="6">
    <location>
        <begin position="4"/>
        <end position="180"/>
    </location>
</feature>
<evidence type="ECO:0000256" key="2">
    <source>
        <dbReference type="ARBA" id="ARBA00012261"/>
    </source>
</evidence>
<dbReference type="InterPro" id="IPR011034">
    <property type="entry name" value="Formyl_transferase-like_C_sf"/>
</dbReference>
<evidence type="ECO:0000256" key="5">
    <source>
        <dbReference type="HAMAP-Rule" id="MF_00182"/>
    </source>
</evidence>
<evidence type="ECO:0000313" key="9">
    <source>
        <dbReference type="Proteomes" id="UP000051448"/>
    </source>
</evidence>
<comment type="caution">
    <text evidence="8">The sequence shown here is derived from an EMBL/GenBank/DDBJ whole genome shotgun (WGS) entry which is preliminary data.</text>
</comment>
<dbReference type="RefSeq" id="WP_057869052.1">
    <property type="nucleotide sequence ID" value="NZ_AZDX01000005.1"/>
</dbReference>
<dbReference type="OrthoDB" id="9802815at2"/>
<feature type="domain" description="Formyl transferase C-terminal" evidence="7">
    <location>
        <begin position="205"/>
        <end position="303"/>
    </location>
</feature>
<sequence length="317" mass="34585">MTSVIFMGTPQFAATILEGIIEAGYDVKAVVTQPDRYVGRKRILTASPVKQVAVNHTIPVYQPQKLGKSTELAELVEIKPDVIITAAFGQFLPMSLINSAKIAAVNVHGSLLPKYRGGAPVQYAIMNGEDKTGVTLIYMIKKMDAGEMLAQAELPILPNDDNGTIFSKMSLLGRDVLIETLPKIISGEVTGIKQDETAVTFAPVISPEQEKLSLDLTAQRLDYMIRALRPQPGAYFENFLNKRTKLWDINPLNEKTEYEAGVAIFVGKNKLKVAAAQGSVYEINEIQPAGKPKMTIGNFLNGQGQGIKAGQRIIIDE</sequence>
<comment type="similarity">
    <text evidence="1 5">Belongs to the Fmt family.</text>
</comment>
<evidence type="ECO:0000256" key="4">
    <source>
        <dbReference type="ARBA" id="ARBA00022917"/>
    </source>
</evidence>
<dbReference type="InterPro" id="IPR041711">
    <property type="entry name" value="Met-tRNA-FMT_N"/>
</dbReference>
<accession>A0A0R1MPN4</accession>
<dbReference type="PROSITE" id="PS00373">
    <property type="entry name" value="GART"/>
    <property type="match status" value="1"/>
</dbReference>
<proteinExistence type="inferred from homology"/>
<evidence type="ECO:0000256" key="3">
    <source>
        <dbReference type="ARBA" id="ARBA00022679"/>
    </source>
</evidence>
<dbReference type="PATRIC" id="fig|1423759.3.peg.1753"/>
<keyword evidence="9" id="KW-1185">Reference proteome</keyword>
<dbReference type="Pfam" id="PF02911">
    <property type="entry name" value="Formyl_trans_C"/>
    <property type="match status" value="1"/>
</dbReference>
<evidence type="ECO:0000313" key="8">
    <source>
        <dbReference type="EMBL" id="KRL07732.1"/>
    </source>
</evidence>
<name>A0A0R1MPN4_9LACO</name>
<comment type="function">
    <text evidence="5">Attaches a formyl group to the free amino group of methionyl-tRNA(fMet). The formyl group appears to play a dual role in the initiator identity of N-formylmethionyl-tRNA by promoting its recognition by IF2 and preventing the misappropriation of this tRNA by the elongation apparatus.</text>
</comment>
<keyword evidence="3 5" id="KW-0808">Transferase</keyword>
<evidence type="ECO:0000259" key="6">
    <source>
        <dbReference type="Pfam" id="PF00551"/>
    </source>
</evidence>
<dbReference type="Gene3D" id="3.40.50.12230">
    <property type="match status" value="1"/>
</dbReference>